<evidence type="ECO:0000313" key="1">
    <source>
        <dbReference type="EMBL" id="GIE26202.1"/>
    </source>
</evidence>
<dbReference type="EMBL" id="BOMN01000139">
    <property type="protein sequence ID" value="GIE26202.1"/>
    <property type="molecule type" value="Genomic_DNA"/>
</dbReference>
<accession>A0ABQ4A5R7</accession>
<organism evidence="1 2">
    <name type="scientific">Winogradskya humida</name>
    <dbReference type="NCBI Taxonomy" id="113566"/>
    <lineage>
        <taxon>Bacteria</taxon>
        <taxon>Bacillati</taxon>
        <taxon>Actinomycetota</taxon>
        <taxon>Actinomycetes</taxon>
        <taxon>Micromonosporales</taxon>
        <taxon>Micromonosporaceae</taxon>
        <taxon>Winogradskya</taxon>
    </lineage>
</organism>
<gene>
    <name evidence="1" type="ORF">Ahu01nite_093040</name>
</gene>
<protein>
    <submittedName>
        <fullName evidence="1">Uncharacterized protein</fullName>
    </submittedName>
</protein>
<comment type="caution">
    <text evidence="1">The sequence shown here is derived from an EMBL/GenBank/DDBJ whole genome shotgun (WGS) entry which is preliminary data.</text>
</comment>
<sequence length="90" mass="9379">MKWEPVEVLPVSALVGSATAGWLTDPADDEMAHLLLVSFAGECRGAGVCGRGRSPRSEKCWMGVSRECRVVASTGVRSAGAGKDEGDRGS</sequence>
<reference evidence="1 2" key="1">
    <citation type="submission" date="2021-01" db="EMBL/GenBank/DDBJ databases">
        <title>Whole genome shotgun sequence of Actinoplanes humidus NBRC 14915.</title>
        <authorList>
            <person name="Komaki H."/>
            <person name="Tamura T."/>
        </authorList>
    </citation>
    <scope>NUCLEOTIDE SEQUENCE [LARGE SCALE GENOMIC DNA]</scope>
    <source>
        <strain evidence="1 2">NBRC 14915</strain>
    </source>
</reference>
<evidence type="ECO:0000313" key="2">
    <source>
        <dbReference type="Proteomes" id="UP000603200"/>
    </source>
</evidence>
<keyword evidence="2" id="KW-1185">Reference proteome</keyword>
<proteinExistence type="predicted"/>
<name>A0ABQ4A5R7_9ACTN</name>
<dbReference type="Proteomes" id="UP000603200">
    <property type="component" value="Unassembled WGS sequence"/>
</dbReference>